<protein>
    <submittedName>
        <fullName evidence="1">Uncharacterized protein</fullName>
    </submittedName>
</protein>
<dbReference type="EMBL" id="DXAQ01000040">
    <property type="protein sequence ID" value="HIZ88867.1"/>
    <property type="molecule type" value="Genomic_DNA"/>
</dbReference>
<proteinExistence type="predicted"/>
<reference evidence="1" key="2">
    <citation type="submission" date="2021-04" db="EMBL/GenBank/DDBJ databases">
        <authorList>
            <person name="Gilroy R."/>
        </authorList>
    </citation>
    <scope>NUCLEOTIDE SEQUENCE</scope>
    <source>
        <strain evidence="1">ChiW4-1371</strain>
    </source>
</reference>
<reference evidence="1" key="1">
    <citation type="journal article" date="2021" name="PeerJ">
        <title>Extensive microbial diversity within the chicken gut microbiome revealed by metagenomics and culture.</title>
        <authorList>
            <person name="Gilroy R."/>
            <person name="Ravi A."/>
            <person name="Getino M."/>
            <person name="Pursley I."/>
            <person name="Horton D.L."/>
            <person name="Alikhan N.F."/>
            <person name="Baker D."/>
            <person name="Gharbi K."/>
            <person name="Hall N."/>
            <person name="Watson M."/>
            <person name="Adriaenssens E.M."/>
            <person name="Foster-Nyarko E."/>
            <person name="Jarju S."/>
            <person name="Secka A."/>
            <person name="Antonio M."/>
            <person name="Oren A."/>
            <person name="Chaudhuri R.R."/>
            <person name="La Ragione R."/>
            <person name="Hildebrand F."/>
            <person name="Pallen M.J."/>
        </authorList>
    </citation>
    <scope>NUCLEOTIDE SEQUENCE</scope>
    <source>
        <strain evidence="1">ChiW4-1371</strain>
    </source>
</reference>
<evidence type="ECO:0000313" key="2">
    <source>
        <dbReference type="Proteomes" id="UP000824176"/>
    </source>
</evidence>
<gene>
    <name evidence="1" type="ORF">H9804_02890</name>
</gene>
<dbReference type="AlphaFoldDB" id="A0A9D2KBK4"/>
<accession>A0A9D2KBK4</accession>
<name>A0A9D2KBK4_9BACT</name>
<organism evidence="1 2">
    <name type="scientific">Candidatus Mucispirillum faecigallinarum</name>
    <dbReference type="NCBI Taxonomy" id="2838699"/>
    <lineage>
        <taxon>Bacteria</taxon>
        <taxon>Pseudomonadati</taxon>
        <taxon>Deferribacterota</taxon>
        <taxon>Deferribacteres</taxon>
        <taxon>Deferribacterales</taxon>
        <taxon>Mucispirillaceae</taxon>
        <taxon>Mucispirillum</taxon>
    </lineage>
</organism>
<dbReference type="Proteomes" id="UP000824176">
    <property type="component" value="Unassembled WGS sequence"/>
</dbReference>
<comment type="caution">
    <text evidence="1">The sequence shown here is derived from an EMBL/GenBank/DDBJ whole genome shotgun (WGS) entry which is preliminary data.</text>
</comment>
<sequence length="340" mass="40491">MNDKLHILILDDDTPSVNSLKDSLSPYLTNTYKLGLNYVHKDSLESITTISDKIETFDIIIVDYKLRNYENNNQDTGVQFFINNIHKFDNIPIVFYSSEKNKLIQNLKNILQNEDINYILNNLIYIIDKNDLFKNFDYSFIDKEIKRIESPEHYRGFVLSLSSELENKLYDILKDIMKYYTITSRKDMLPAFYEKLYESAIKEYNSFNGDVLNIKELVLNNDDLVNTVKQNIQDNDYEYSKIDNILNDQFKKKLLFFPRLKLIYNLLRNNSISENLTNTFNKDFKESFKKDIIDVRNNIAHNVLDDLNKDYLNFRHNYYKNKNVLDSVHNEIKKYLSDNK</sequence>
<evidence type="ECO:0000313" key="1">
    <source>
        <dbReference type="EMBL" id="HIZ88867.1"/>
    </source>
</evidence>